<proteinExistence type="inferred from homology"/>
<feature type="binding site" evidence="4">
    <location>
        <position position="24"/>
    </location>
    <ligand>
        <name>Zn(2+)</name>
        <dbReference type="ChEBI" id="CHEBI:29105"/>
        <label>1</label>
    </ligand>
</feature>
<evidence type="ECO:0000256" key="4">
    <source>
        <dbReference type="PIRSR" id="PIRSR601559-51"/>
    </source>
</evidence>
<dbReference type="SUPFAM" id="SSF51556">
    <property type="entry name" value="Metallo-dependent hydrolases"/>
    <property type="match status" value="1"/>
</dbReference>
<dbReference type="PROSITE" id="PS51347">
    <property type="entry name" value="PHOSPHOTRIESTERASE_2"/>
    <property type="match status" value="1"/>
</dbReference>
<dbReference type="Pfam" id="PF02126">
    <property type="entry name" value="PTE"/>
    <property type="match status" value="1"/>
</dbReference>
<comment type="caution">
    <text evidence="6">The sequence shown here is derived from an EMBL/GenBank/DDBJ whole genome shotgun (WGS) entry which is preliminary data.</text>
</comment>
<accession>A0A2N5X382</accession>
<feature type="binding site" evidence="4">
    <location>
        <position position="264"/>
    </location>
    <ligand>
        <name>Zn(2+)</name>
        <dbReference type="ChEBI" id="CHEBI:29105"/>
        <label>1</label>
    </ligand>
</feature>
<gene>
    <name evidence="6" type="ORF">C0039_10060</name>
</gene>
<dbReference type="Proteomes" id="UP000235005">
    <property type="component" value="Unassembled WGS sequence"/>
</dbReference>
<evidence type="ECO:0000256" key="5">
    <source>
        <dbReference type="PROSITE-ProRule" id="PRU00679"/>
    </source>
</evidence>
<dbReference type="InterPro" id="IPR017947">
    <property type="entry name" value="AryldialkylPase_Zn-BS"/>
</dbReference>
<dbReference type="InterPro" id="IPR032466">
    <property type="entry name" value="Metal_Hydrolase"/>
</dbReference>
<name>A0A2N5X382_9GAMM</name>
<dbReference type="EMBL" id="PKUS01000010">
    <property type="protein sequence ID" value="PLW68956.1"/>
    <property type="molecule type" value="Genomic_DNA"/>
</dbReference>
<evidence type="ECO:0000256" key="2">
    <source>
        <dbReference type="ARBA" id="ARBA00022801"/>
    </source>
</evidence>
<organism evidence="6 7">
    <name type="scientific">Pseudohalioglobus lutimaris</name>
    <dbReference type="NCBI Taxonomy" id="1737061"/>
    <lineage>
        <taxon>Bacteria</taxon>
        <taxon>Pseudomonadati</taxon>
        <taxon>Pseudomonadota</taxon>
        <taxon>Gammaproteobacteria</taxon>
        <taxon>Cellvibrionales</taxon>
        <taxon>Halieaceae</taxon>
        <taxon>Pseudohalioglobus</taxon>
    </lineage>
</organism>
<dbReference type="RefSeq" id="WP_076001237.1">
    <property type="nucleotide sequence ID" value="NZ_PKUS01000010.1"/>
</dbReference>
<dbReference type="PROSITE" id="PS01322">
    <property type="entry name" value="PHOSPHOTRIESTERASE_1"/>
    <property type="match status" value="1"/>
</dbReference>
<dbReference type="GO" id="GO:0016788">
    <property type="term" value="F:hydrolase activity, acting on ester bonds"/>
    <property type="evidence" value="ECO:0007669"/>
    <property type="project" value="InterPro"/>
</dbReference>
<protein>
    <submittedName>
        <fullName evidence="6">Phosphotriesterase-related protein</fullName>
    </submittedName>
</protein>
<feature type="binding site" description="via carbamate group" evidence="4">
    <location>
        <position position="146"/>
    </location>
    <ligand>
        <name>Zn(2+)</name>
        <dbReference type="ChEBI" id="CHEBI:29105"/>
        <label>1</label>
    </ligand>
</feature>
<dbReference type="OrthoDB" id="9795018at2"/>
<dbReference type="GO" id="GO:0008270">
    <property type="term" value="F:zinc ion binding"/>
    <property type="evidence" value="ECO:0007669"/>
    <property type="project" value="InterPro"/>
</dbReference>
<feature type="binding site" evidence="4">
    <location>
        <position position="179"/>
    </location>
    <ligand>
        <name>Zn(2+)</name>
        <dbReference type="ChEBI" id="CHEBI:29105"/>
        <label>2</label>
    </ligand>
</feature>
<comment type="similarity">
    <text evidence="5">Belongs to the metallo-dependent hydrolases superfamily. Phosphotriesterase family.</text>
</comment>
<feature type="binding site" description="via carbamate group" evidence="4">
    <location>
        <position position="146"/>
    </location>
    <ligand>
        <name>Zn(2+)</name>
        <dbReference type="ChEBI" id="CHEBI:29105"/>
        <label>2</label>
    </ligand>
</feature>
<sequence>MTGQMINTVTGPLCVDELGVTLMHEHLHIAYPGWEADTLNPGPTYQQCVEVCVERIEQMQACGIQSMLDPCPSDLGRDVKLAAEVSQRTGFNIVCATGLYKEDEGGKAYWHYSMELGEAVPRMAELMIHELSHGIGDTGIKPGIIKVGTGAGCITDYEYCVLEAAAIAHRETGAPITTHTDGGTMGREQQTFLLEHGVAPHGIVIGHSCGNPDVDYHQALAEAGTYVGFDRFGLEVLAPDQQRVENLAEMIRRGWVQQMVVSHDCVFCLKGRPFPDALLASMDTDVLFNPTHFHRHIIPQLKQHGVTDQHIHTLLVENPRRYFAGQPLPAKG</sequence>
<dbReference type="PANTHER" id="PTHR10819">
    <property type="entry name" value="PHOSPHOTRIESTERASE-RELATED"/>
    <property type="match status" value="1"/>
</dbReference>
<evidence type="ECO:0000313" key="6">
    <source>
        <dbReference type="EMBL" id="PLW68956.1"/>
    </source>
</evidence>
<dbReference type="Gene3D" id="3.20.20.140">
    <property type="entry name" value="Metal-dependent hydrolases"/>
    <property type="match status" value="1"/>
</dbReference>
<keyword evidence="1 4" id="KW-0479">Metal-binding</keyword>
<dbReference type="InterPro" id="IPR001559">
    <property type="entry name" value="Phosphotriesterase"/>
</dbReference>
<feature type="binding site" evidence="4">
    <location>
        <position position="26"/>
    </location>
    <ligand>
        <name>Zn(2+)</name>
        <dbReference type="ChEBI" id="CHEBI:29105"/>
        <label>1</label>
    </ligand>
</feature>
<evidence type="ECO:0000256" key="3">
    <source>
        <dbReference type="PIRSR" id="PIRSR601559-50"/>
    </source>
</evidence>
<evidence type="ECO:0000256" key="1">
    <source>
        <dbReference type="ARBA" id="ARBA00022723"/>
    </source>
</evidence>
<evidence type="ECO:0000313" key="7">
    <source>
        <dbReference type="Proteomes" id="UP000235005"/>
    </source>
</evidence>
<reference evidence="6 7" key="1">
    <citation type="submission" date="2018-01" db="EMBL/GenBank/DDBJ databases">
        <title>The draft genome sequence of Halioglobus lutimaris HF004.</title>
        <authorList>
            <person name="Du Z.-J."/>
            <person name="Shi M.-J."/>
        </authorList>
    </citation>
    <scope>NUCLEOTIDE SEQUENCE [LARGE SCALE GENOMIC DNA]</scope>
    <source>
        <strain evidence="6 7">HF004</strain>
    </source>
</reference>
<keyword evidence="2" id="KW-0378">Hydrolase</keyword>
<dbReference type="AlphaFoldDB" id="A0A2N5X382"/>
<comment type="cofactor">
    <cofactor evidence="4">
        <name>a divalent metal cation</name>
        <dbReference type="ChEBI" id="CHEBI:60240"/>
    </cofactor>
    <text evidence="4">Binds 2 divalent metal cations per subunit.</text>
</comment>
<dbReference type="PIRSF" id="PIRSF016839">
    <property type="entry name" value="PhP"/>
    <property type="match status" value="1"/>
</dbReference>
<feature type="modified residue" description="N6-carboxylysine" evidence="3 5">
    <location>
        <position position="146"/>
    </location>
</feature>
<feature type="binding site" evidence="4">
    <location>
        <position position="207"/>
    </location>
    <ligand>
        <name>Zn(2+)</name>
        <dbReference type="ChEBI" id="CHEBI:29105"/>
        <label>2</label>
    </ligand>
</feature>
<dbReference type="PANTHER" id="PTHR10819:SF3">
    <property type="entry name" value="PHOSPHOTRIESTERASE-RELATED PROTEIN"/>
    <property type="match status" value="1"/>
</dbReference>
<keyword evidence="7" id="KW-1185">Reference proteome</keyword>